<feature type="chain" id="PRO_5044252228" evidence="2">
    <location>
        <begin position="24"/>
        <end position="488"/>
    </location>
</feature>
<evidence type="ECO:0000256" key="1">
    <source>
        <dbReference type="SAM" id="MobiDB-lite"/>
    </source>
</evidence>
<feature type="compositionally biased region" description="Low complexity" evidence="1">
    <location>
        <begin position="378"/>
        <end position="390"/>
    </location>
</feature>
<dbReference type="Proteomes" id="UP000279972">
    <property type="component" value="Chromosome"/>
</dbReference>
<evidence type="ECO:0000313" key="7">
    <source>
        <dbReference type="Proteomes" id="UP000279972"/>
    </source>
</evidence>
<name>A0A3G6RGM6_CHRLC</name>
<reference evidence="4 7" key="2">
    <citation type="submission" date="2018-11" db="EMBL/GenBank/DDBJ databases">
        <title>Proposal to divide the Flavobacteriaceae and reorganize its genera based on Amino Acid Identity values calculated from whole genome sequences.</title>
        <authorList>
            <person name="Nicholson A.C."/>
            <person name="Gulvik C.A."/>
            <person name="Whitney A.M."/>
            <person name="Humrighouse B.W."/>
            <person name="Bell M."/>
            <person name="Holmes B."/>
            <person name="Steigerwalt A.G."/>
            <person name="Villarma A."/>
            <person name="Sheth M."/>
            <person name="Batra D."/>
            <person name="Pryor J."/>
            <person name="Bernardet J.-F."/>
            <person name="Hugo C."/>
            <person name="Kampfer P."/>
            <person name="Newman J."/>
            <person name="McQuiston J.R."/>
        </authorList>
    </citation>
    <scope>NUCLEOTIDE SEQUENCE [LARGE SCALE GENOMIC DNA]</scope>
    <source>
        <strain evidence="4 7">KC_1864</strain>
    </source>
</reference>
<organism evidence="5 6">
    <name type="scientific">Chryseobacterium lactis</name>
    <dbReference type="NCBI Taxonomy" id="1241981"/>
    <lineage>
        <taxon>Bacteria</taxon>
        <taxon>Pseudomonadati</taxon>
        <taxon>Bacteroidota</taxon>
        <taxon>Flavobacteriia</taxon>
        <taxon>Flavobacteriales</taxon>
        <taxon>Weeksellaceae</taxon>
        <taxon>Chryseobacterium group</taxon>
        <taxon>Chryseobacterium</taxon>
    </lineage>
</organism>
<dbReference type="RefSeq" id="WP_103293577.1">
    <property type="nucleotide sequence ID" value="NZ_CP033924.1"/>
</dbReference>
<proteinExistence type="predicted"/>
<protein>
    <submittedName>
        <fullName evidence="4">DUF11 domain-containing protein</fullName>
    </submittedName>
</protein>
<dbReference type="Pfam" id="PF01345">
    <property type="entry name" value="DUF11"/>
    <property type="match status" value="1"/>
</dbReference>
<dbReference type="OrthoDB" id="9805017at2"/>
<dbReference type="KEGG" id="clac:EG342_12350"/>
<dbReference type="EMBL" id="PPEH01000010">
    <property type="protein sequence ID" value="PNW11856.1"/>
    <property type="molecule type" value="Genomic_DNA"/>
</dbReference>
<evidence type="ECO:0000256" key="2">
    <source>
        <dbReference type="SAM" id="SignalP"/>
    </source>
</evidence>
<dbReference type="InterPro" id="IPR013783">
    <property type="entry name" value="Ig-like_fold"/>
</dbReference>
<dbReference type="EMBL" id="CP033924">
    <property type="protein sequence ID" value="AZA82622.1"/>
    <property type="molecule type" value="Genomic_DNA"/>
</dbReference>
<reference evidence="5 6" key="1">
    <citation type="submission" date="2018-01" db="EMBL/GenBank/DDBJ databases">
        <title>Draft genome sequences of Chryseobacterium lactis NCTC11390, Chryseobacterium oncorhynchi 701B-08, and Chryseobacterium viscerum 687B-08.</title>
        <authorList>
            <person name="Jeong J.-J."/>
            <person name="Lee Y.J."/>
            <person name="Park B."/>
            <person name="Choi I.-G."/>
            <person name="Kim K.D."/>
        </authorList>
    </citation>
    <scope>NUCLEOTIDE SEQUENCE [LARGE SCALE GENOMIC DNA]</scope>
    <source>
        <strain evidence="5 6">NCTC11390</strain>
    </source>
</reference>
<sequence>MDRKIPILLLLSIGSLFPLFGQTAPNLEFATASGDGNPTGNGPVTSTVISFNKNTNNPGGDTFSLYAPQLKATFTISNMQYNSAASIGSAINNASAPIFPLLNSIGSPANNNFTSSGASTGTGINTGFNRGIGLFVNSSVLSGQSTNGTYQMADLVITFNRPVDNPILHIGGMGGVQGSMGLTAGFEYVSSNIPVTFSRLSGNSNNFMVTSTTIHNTAPTPSTSGANSGSGSVLVTGKGITSLTLRLTMRGSGQQANWQSGTGDQVMMGISLLESNLSITKSVNNPTPKSGTNVIFTLTAQNSGASNNTNVKVTDQLPDGYTFINASTATGSYNNSSGVWTIGNLNDGSSTTLDITTKVNYAGNYTNTANITGDINDPDTSNNSSSSTPNVQTVCYEDKNSVSAGINSKFGITTLKRAGNNTWPTTRNSAHMVLESNNKGFVITRIEKASLGNITNPVEGMIVYDLTDKCLKVFADGVWSCFSKPTCP</sequence>
<dbReference type="Proteomes" id="UP000236262">
    <property type="component" value="Unassembled WGS sequence"/>
</dbReference>
<gene>
    <name evidence="5" type="ORF">C1637_20805</name>
    <name evidence="4" type="ORF">EG342_12350</name>
</gene>
<keyword evidence="7" id="KW-1185">Reference proteome</keyword>
<dbReference type="PANTHER" id="PTHR34819">
    <property type="entry name" value="LARGE CYSTEINE-RICH PERIPLASMIC PROTEIN OMCB"/>
    <property type="match status" value="1"/>
</dbReference>
<evidence type="ECO:0000313" key="5">
    <source>
        <dbReference type="EMBL" id="PNW11856.1"/>
    </source>
</evidence>
<dbReference type="InterPro" id="IPR001434">
    <property type="entry name" value="OmcB-like_DUF11"/>
</dbReference>
<dbReference type="NCBIfam" id="TIGR01451">
    <property type="entry name" value="B_ant_repeat"/>
    <property type="match status" value="1"/>
</dbReference>
<evidence type="ECO:0000313" key="4">
    <source>
        <dbReference type="EMBL" id="AZA82622.1"/>
    </source>
</evidence>
<evidence type="ECO:0000313" key="6">
    <source>
        <dbReference type="Proteomes" id="UP000236262"/>
    </source>
</evidence>
<accession>A0A3G6RGM6</accession>
<feature type="signal peptide" evidence="2">
    <location>
        <begin position="1"/>
        <end position="23"/>
    </location>
</feature>
<dbReference type="InterPro" id="IPR047589">
    <property type="entry name" value="DUF11_rpt"/>
</dbReference>
<dbReference type="PANTHER" id="PTHR34819:SF3">
    <property type="entry name" value="CELL SURFACE PROTEIN"/>
    <property type="match status" value="1"/>
</dbReference>
<feature type="domain" description="DUF11" evidence="3">
    <location>
        <begin position="277"/>
        <end position="388"/>
    </location>
</feature>
<dbReference type="AlphaFoldDB" id="A0A3G6RGM6"/>
<feature type="region of interest" description="Disordered" evidence="1">
    <location>
        <begin position="372"/>
        <end position="391"/>
    </location>
</feature>
<dbReference type="InterPro" id="IPR051172">
    <property type="entry name" value="Chlamydia_OmcB"/>
</dbReference>
<dbReference type="Gene3D" id="2.60.40.10">
    <property type="entry name" value="Immunoglobulins"/>
    <property type="match status" value="1"/>
</dbReference>
<evidence type="ECO:0000259" key="3">
    <source>
        <dbReference type="Pfam" id="PF01345"/>
    </source>
</evidence>
<keyword evidence="2" id="KW-0732">Signal</keyword>